<evidence type="ECO:0000256" key="9">
    <source>
        <dbReference type="ARBA" id="ARBA00022840"/>
    </source>
</evidence>
<evidence type="ECO:0000256" key="7">
    <source>
        <dbReference type="ARBA" id="ARBA00022759"/>
    </source>
</evidence>
<dbReference type="Proteomes" id="UP000619118">
    <property type="component" value="Unassembled WGS sequence"/>
</dbReference>
<keyword evidence="5" id="KW-0547">Nucleotide-binding</keyword>
<dbReference type="RefSeq" id="WP_229785914.1">
    <property type="nucleotide sequence ID" value="NZ_BMQX01000017.1"/>
</dbReference>
<keyword evidence="4" id="KW-0540">Nuclease</keyword>
<keyword evidence="8" id="KW-0378">Hydrolase</keyword>
<organism evidence="12 13">
    <name type="scientific">Shewanella litoralis</name>
    <dbReference type="NCBI Taxonomy" id="2282700"/>
    <lineage>
        <taxon>Bacteria</taxon>
        <taxon>Pseudomonadati</taxon>
        <taxon>Pseudomonadota</taxon>
        <taxon>Gammaproteobacteria</taxon>
        <taxon>Alteromonadales</taxon>
        <taxon>Shewanellaceae</taxon>
        <taxon>Shewanella</taxon>
    </lineage>
</organism>
<name>A0ABQ2RBS1_9GAMM</name>
<evidence type="ECO:0000256" key="3">
    <source>
        <dbReference type="ARBA" id="ARBA00012654"/>
    </source>
</evidence>
<dbReference type="EC" id="3.1.21.3" evidence="3"/>
<evidence type="ECO:0000256" key="5">
    <source>
        <dbReference type="ARBA" id="ARBA00022741"/>
    </source>
</evidence>
<evidence type="ECO:0000256" key="8">
    <source>
        <dbReference type="ARBA" id="ARBA00022801"/>
    </source>
</evidence>
<evidence type="ECO:0000256" key="2">
    <source>
        <dbReference type="ARBA" id="ARBA00008598"/>
    </source>
</evidence>
<dbReference type="EMBL" id="BMQX01000017">
    <property type="protein sequence ID" value="GGQ23932.1"/>
    <property type="molecule type" value="Genomic_DNA"/>
</dbReference>
<evidence type="ECO:0000259" key="11">
    <source>
        <dbReference type="Pfam" id="PF04313"/>
    </source>
</evidence>
<evidence type="ECO:0000256" key="4">
    <source>
        <dbReference type="ARBA" id="ARBA00022722"/>
    </source>
</evidence>
<comment type="catalytic activity">
    <reaction evidence="1">
        <text>Endonucleolytic cleavage of DNA to give random double-stranded fragments with terminal 5'-phosphates, ATP is simultaneously hydrolyzed.</text>
        <dbReference type="EC" id="3.1.21.3"/>
    </reaction>
</comment>
<keyword evidence="13" id="KW-1185">Reference proteome</keyword>
<comment type="similarity">
    <text evidence="2">Belongs to the HsdR family.</text>
</comment>
<evidence type="ECO:0000256" key="10">
    <source>
        <dbReference type="ARBA" id="ARBA00023125"/>
    </source>
</evidence>
<dbReference type="PANTHER" id="PTHR30195:SF15">
    <property type="entry name" value="TYPE I RESTRICTION ENZYME HINDI ENDONUCLEASE SUBUNIT"/>
    <property type="match status" value="1"/>
</dbReference>
<feature type="domain" description="Restriction endonuclease type I HsdR N-terminal" evidence="11">
    <location>
        <begin position="12"/>
        <end position="91"/>
    </location>
</feature>
<proteinExistence type="inferred from homology"/>
<protein>
    <recommendedName>
        <fullName evidence="3">type I site-specific deoxyribonuclease</fullName>
        <ecNumber evidence="3">3.1.21.3</ecNumber>
    </recommendedName>
</protein>
<dbReference type="PANTHER" id="PTHR30195">
    <property type="entry name" value="TYPE I SITE-SPECIFIC DEOXYRIBONUCLEASE PROTEIN SUBUNIT M AND R"/>
    <property type="match status" value="1"/>
</dbReference>
<keyword evidence="6" id="KW-0680">Restriction system</keyword>
<dbReference type="Pfam" id="PF04313">
    <property type="entry name" value="HSDR_N"/>
    <property type="match status" value="1"/>
</dbReference>
<evidence type="ECO:0000256" key="6">
    <source>
        <dbReference type="ARBA" id="ARBA00022747"/>
    </source>
</evidence>
<gene>
    <name evidence="12" type="ORF">GCM10009411_25010</name>
</gene>
<dbReference type="Gene3D" id="3.90.1570.50">
    <property type="match status" value="1"/>
</dbReference>
<sequence length="103" mass="11897">MSEALIVRALRKLDIAAALGEGKKLFDTNKEEYRLLRYGVKEKESSGELNQIVWLIDWQNPSENDFAIAEEMTVKGELKKRPDIVVYVNGILNIKQAKKWIYN</sequence>
<comment type="caution">
    <text evidence="12">The sequence shown here is derived from an EMBL/GenBank/DDBJ whole genome shotgun (WGS) entry which is preliminary data.</text>
</comment>
<dbReference type="InterPro" id="IPR007409">
    <property type="entry name" value="Restrct_endonuc_type1_HsdR_N"/>
</dbReference>
<keyword evidence="7" id="KW-0255">Endonuclease</keyword>
<reference evidence="13" key="1">
    <citation type="journal article" date="2019" name="Int. J. Syst. Evol. Microbiol.">
        <title>The Global Catalogue of Microorganisms (GCM) 10K type strain sequencing project: providing services to taxonomists for standard genome sequencing and annotation.</title>
        <authorList>
            <consortium name="The Broad Institute Genomics Platform"/>
            <consortium name="The Broad Institute Genome Sequencing Center for Infectious Disease"/>
            <person name="Wu L."/>
            <person name="Ma J."/>
        </authorList>
    </citation>
    <scope>NUCLEOTIDE SEQUENCE [LARGE SCALE GENOMIC DNA]</scope>
    <source>
        <strain evidence="13">JCM 32306</strain>
    </source>
</reference>
<evidence type="ECO:0000313" key="13">
    <source>
        <dbReference type="Proteomes" id="UP000619118"/>
    </source>
</evidence>
<accession>A0ABQ2RBS1</accession>
<keyword evidence="10" id="KW-0238">DNA-binding</keyword>
<evidence type="ECO:0000313" key="12">
    <source>
        <dbReference type="EMBL" id="GGQ23932.1"/>
    </source>
</evidence>
<evidence type="ECO:0000256" key="1">
    <source>
        <dbReference type="ARBA" id="ARBA00000851"/>
    </source>
</evidence>
<keyword evidence="9" id="KW-0067">ATP-binding</keyword>
<dbReference type="InterPro" id="IPR051268">
    <property type="entry name" value="Type-I_R_enzyme_R_subunit"/>
</dbReference>